<dbReference type="AlphaFoldDB" id="A0AAN7UZ63"/>
<protein>
    <submittedName>
        <fullName evidence="1">Uncharacterized protein</fullName>
    </submittedName>
</protein>
<evidence type="ECO:0000313" key="1">
    <source>
        <dbReference type="EMBL" id="KAK5635516.1"/>
    </source>
</evidence>
<proteinExistence type="predicted"/>
<keyword evidence="2" id="KW-1185">Reference proteome</keyword>
<comment type="caution">
    <text evidence="1">The sequence shown here is derived from an EMBL/GenBank/DDBJ whole genome shotgun (WGS) entry which is preliminary data.</text>
</comment>
<gene>
    <name evidence="1" type="ORF">RRF57_011227</name>
</gene>
<dbReference type="EMBL" id="JAWHQM010000054">
    <property type="protein sequence ID" value="KAK5635516.1"/>
    <property type="molecule type" value="Genomic_DNA"/>
</dbReference>
<reference evidence="1 2" key="1">
    <citation type="submission" date="2023-10" db="EMBL/GenBank/DDBJ databases">
        <title>Draft genome sequence of Xylaria bambusicola isolate GMP-LS, the root and basal stem rot pathogen of sugarcane in Indonesia.</title>
        <authorList>
            <person name="Selvaraj P."/>
            <person name="Muralishankar V."/>
            <person name="Muruganantham S."/>
            <person name="Sp S."/>
            <person name="Haryani S."/>
            <person name="Lau K.J.X."/>
            <person name="Naqvi N.I."/>
        </authorList>
    </citation>
    <scope>NUCLEOTIDE SEQUENCE [LARGE SCALE GENOMIC DNA]</scope>
    <source>
        <strain evidence="1">GMP-LS</strain>
    </source>
</reference>
<name>A0AAN7UZ63_9PEZI</name>
<accession>A0AAN7UZ63</accession>
<sequence length="103" mass="11176">MALLFFFSNVRRCLKLPTVWPLAFSGQKKETEVLGGTAVGPAGSDVVMMTNRSPLGSQAKLMTVSLIVSTTSTGTPFSLILKISRVVACDFFDLECRSTLTER</sequence>
<organism evidence="1 2">
    <name type="scientific">Xylaria bambusicola</name>
    <dbReference type="NCBI Taxonomy" id="326684"/>
    <lineage>
        <taxon>Eukaryota</taxon>
        <taxon>Fungi</taxon>
        <taxon>Dikarya</taxon>
        <taxon>Ascomycota</taxon>
        <taxon>Pezizomycotina</taxon>
        <taxon>Sordariomycetes</taxon>
        <taxon>Xylariomycetidae</taxon>
        <taxon>Xylariales</taxon>
        <taxon>Xylariaceae</taxon>
        <taxon>Xylaria</taxon>
    </lineage>
</organism>
<evidence type="ECO:0000313" key="2">
    <source>
        <dbReference type="Proteomes" id="UP001305414"/>
    </source>
</evidence>
<dbReference type="Proteomes" id="UP001305414">
    <property type="component" value="Unassembled WGS sequence"/>
</dbReference>